<feature type="domain" description="Tudor" evidence="2">
    <location>
        <begin position="318"/>
        <end position="380"/>
    </location>
</feature>
<dbReference type="InterPro" id="IPR050621">
    <property type="entry name" value="Tudor_domain_containing"/>
</dbReference>
<feature type="domain" description="Tudor" evidence="2">
    <location>
        <begin position="550"/>
        <end position="607"/>
    </location>
</feature>
<dbReference type="InterPro" id="IPR002999">
    <property type="entry name" value="Tudor"/>
</dbReference>
<dbReference type="PANTHER" id="PTHR22948">
    <property type="entry name" value="TUDOR DOMAIN CONTAINING PROTEIN"/>
    <property type="match status" value="1"/>
</dbReference>
<dbReference type="Gene3D" id="2.40.50.90">
    <property type="match status" value="6"/>
</dbReference>
<dbReference type="PROSITE" id="PS50304">
    <property type="entry name" value="TUDOR"/>
    <property type="match status" value="6"/>
</dbReference>
<protein>
    <submittedName>
        <fullName evidence="3">TDRD6 protein</fullName>
    </submittedName>
</protein>
<feature type="non-terminal residue" evidence="3">
    <location>
        <position position="1698"/>
    </location>
</feature>
<dbReference type="OrthoDB" id="9989103at2759"/>
<evidence type="ECO:0000313" key="4">
    <source>
        <dbReference type="Proteomes" id="UP000536381"/>
    </source>
</evidence>
<dbReference type="SUPFAM" id="SSF63748">
    <property type="entry name" value="Tudor/PWWP/MBT"/>
    <property type="match status" value="7"/>
</dbReference>
<dbReference type="FunFam" id="2.30.30.140:FF:000018">
    <property type="entry name" value="Serine/threonine-protein kinase 31"/>
    <property type="match status" value="2"/>
</dbReference>
<feature type="domain" description="Tudor" evidence="2">
    <location>
        <begin position="1571"/>
        <end position="1629"/>
    </location>
</feature>
<evidence type="ECO:0000313" key="3">
    <source>
        <dbReference type="EMBL" id="NXR14509.1"/>
    </source>
</evidence>
<feature type="region of interest" description="Disordered" evidence="1">
    <location>
        <begin position="1198"/>
        <end position="1221"/>
    </location>
</feature>
<sequence length="1698" mass="189976">MSSRQGKLRPGASVTLRVCAVGLRPEVPILWLWGLLGERSADYLRLRRVIQVVVRQHLATAPGPSRRVASGIELCIGDLGLVEVIGHWYRCCVVSRHGRLYRVFLLDEGCTIVTSACYLVQGFKELFSLPPEVLGFIVADALPAGGSRVAAYENVPVSAWTVEAMEFLSCLHGKEVSGVVREVVMPRLIVLQLPQLVTQMCHLSMARQVAPSWFCQVLRCCLTSGHLGNQLKLQPLAHCHVTFGVTQLLHVLISYHPVTPALDYYYPQLEVGAKEPVLVTHVSDPHHIYCQLQSLSQEIHHLSDTMCHIYDQWEQELLPEVGLPCAARGIDGHWYRSLLLELIGGEQDQQMALVIFVDYGRKETVTRANLRRLPAECFRMPVVTYTCALQGISDGGHGWSSSQIDELKALLLGKGVSAVIHAFNSFENLYYVNLYGENGINLNHLFGVQACCLASQTEDGDQLKEFTAEELELPPGVPPFASIHKGLASVPVVGVHLKLDVFYDVQVSHVQDPSEFWLQLHEHCQLFRKLKQNMWKFYSHAAKLDSAGWGLQVGSLCCARGKDGAFYRAVITRLLNSGIEIYLVDRGNKETVDWCVVKELLPCFRELPALALKCCLAGVSPLGGSWSESSVSAFRNIVLDKGLKVHFLNIGGDKYMVDIFDQSQLGEKSVHKLMIQGGYAEYQRCEILEILQKSSDEAVSQASALACAGEEYQINAERKLTEESDLKRSDGALNSQVAVMVTETPVGDVHNSKKSESVAVQKYGGKENLHVSLRQAYIEMKPSSSYGGQLEVGSTVNVVVSYVENPSYFWCQLSRNNRDLELLVREIQEYCKNSSHPHVWPNSVCLAQYSEDKKWYRALIIGEVSYAEKVEVMYVDYGNRELVSLTNLRSTNERFLRLEAQAFRCSLYNVIQANDQDPFAWSEEAIQAFQEFVDASLGQVETKCTIFALASINKKELFNIVDLRTPFQSACQFLTERGVARYSSPQTCLIPSFELHSYYYSMHDIKIGSEEDVYITHVEDPWTFYCQLERHADVLAQIANNISRFCETVTKFKTLEKSGSLCLAKYTDNEWYRGVMMKTSPNIEVFFVDFGNTETIENDNLLPLPSDACDILFLPMQAIKCSLPNKAHVPKEATAWFKQAILERQLKAVVVGRESDGKLLMNLFDGSTQINVKLKEELRLIKNTGLYRHVENETLCSGNEDVDETNEPAESPLNAGSSREREKCTSEALRGGDTNERHFKGDANLFQPTGKGDLAAGLPESDEILSSKRDAFLLESLLPVQLDTQSDIKSDAQDGCIMIKNASDPLQQKIVPALKVLVYVSHVNDPLDFYVQLESDEAQLNSISECLNNRTQTKKSWGQPFQAGDLISAVYPEDSLWYRAVVKEKTSDNSLSIQYIDYGNTSVINAGQVHRLPEELSSIPSLSIHCCLGGLKHRKNMDWAEKAVLYFTKRTSEVPLMCIITVGLADENLARTERTCSREILDRRENGDKITVCEPLLPQAQNEISCVSDCKTFIWNLPMSGQTLKIYVTVADGPEYFWSQSADTEDMKYIEEKIEEAENLGLNCLSDCVSCIKSGDICLVKYSEDGKLYRAKVTSMKGDSVVVRHVDYGSEEAVSVTMVKQIPCELLKVPNQAFACCLSGFCSSEGSWLSEAKEKFYDMTKDLLLEAEVMETREDKASEVPLSVVKLEGSGKNINEEM</sequence>
<evidence type="ECO:0000259" key="2">
    <source>
        <dbReference type="PROSITE" id="PS50304"/>
    </source>
</evidence>
<feature type="non-terminal residue" evidence="3">
    <location>
        <position position="1"/>
    </location>
</feature>
<proteinExistence type="predicted"/>
<dbReference type="Gene3D" id="2.30.30.140">
    <property type="match status" value="6"/>
</dbReference>
<comment type="caution">
    <text evidence="3">The sequence shown here is derived from an EMBL/GenBank/DDBJ whole genome shotgun (WGS) entry which is preliminary data.</text>
</comment>
<dbReference type="EMBL" id="VWYK01109424">
    <property type="protein sequence ID" value="NXR14509.1"/>
    <property type="molecule type" value="Genomic_DNA"/>
</dbReference>
<feature type="domain" description="Tudor" evidence="2">
    <location>
        <begin position="1055"/>
        <end position="1111"/>
    </location>
</feature>
<dbReference type="SMART" id="SM00333">
    <property type="entry name" value="TUDOR"/>
    <property type="match status" value="7"/>
</dbReference>
<keyword evidence="4" id="KW-1185">Reference proteome</keyword>
<feature type="domain" description="Tudor" evidence="2">
    <location>
        <begin position="838"/>
        <end position="898"/>
    </location>
</feature>
<feature type="domain" description="Tudor" evidence="2">
    <location>
        <begin position="1360"/>
        <end position="1419"/>
    </location>
</feature>
<name>A0A7L2ISG4_9PICI</name>
<gene>
    <name evidence="3" type="primary">Tdrd6_0</name>
    <name evidence="3" type="ORF">SEMFRA_R04925</name>
</gene>
<evidence type="ECO:0000256" key="1">
    <source>
        <dbReference type="SAM" id="MobiDB-lite"/>
    </source>
</evidence>
<dbReference type="InterPro" id="IPR035437">
    <property type="entry name" value="SNase_OB-fold_sf"/>
</dbReference>
<dbReference type="Pfam" id="PF00567">
    <property type="entry name" value="TUDOR"/>
    <property type="match status" value="6"/>
</dbReference>
<reference evidence="3 4" key="1">
    <citation type="submission" date="2019-09" db="EMBL/GenBank/DDBJ databases">
        <title>Bird 10,000 Genomes (B10K) Project - Family phase.</title>
        <authorList>
            <person name="Zhang G."/>
        </authorList>
    </citation>
    <scope>NUCLEOTIDE SEQUENCE [LARGE SCALE GENOMIC DNA]</scope>
    <source>
        <strain evidence="3">B10K-DU-001-42</strain>
        <tissue evidence="3">Muscle</tissue>
    </source>
</reference>
<dbReference type="Proteomes" id="UP000536381">
    <property type="component" value="Unassembled WGS sequence"/>
</dbReference>
<dbReference type="PANTHER" id="PTHR22948:SF15">
    <property type="entry name" value="TUDOR DOMAIN-CONTAINING PROTEIN 6"/>
    <property type="match status" value="1"/>
</dbReference>
<organism evidence="3 4">
    <name type="scientific">Semnornis frantzii</name>
    <dbReference type="NCBI Taxonomy" id="91796"/>
    <lineage>
        <taxon>Eukaryota</taxon>
        <taxon>Metazoa</taxon>
        <taxon>Chordata</taxon>
        <taxon>Craniata</taxon>
        <taxon>Vertebrata</taxon>
        <taxon>Euteleostomi</taxon>
        <taxon>Archelosauria</taxon>
        <taxon>Archosauria</taxon>
        <taxon>Dinosauria</taxon>
        <taxon>Saurischia</taxon>
        <taxon>Theropoda</taxon>
        <taxon>Coelurosauria</taxon>
        <taxon>Aves</taxon>
        <taxon>Neognathae</taxon>
        <taxon>Neoaves</taxon>
        <taxon>Telluraves</taxon>
        <taxon>Coraciimorphae</taxon>
        <taxon>Piciformes</taxon>
        <taxon>Ramphastidae</taxon>
        <taxon>Semnornis</taxon>
    </lineage>
</organism>
<accession>A0A7L2ISG4</accession>